<organism evidence="3 4">
    <name type="scientific">Fusarium flagelliforme</name>
    <dbReference type="NCBI Taxonomy" id="2675880"/>
    <lineage>
        <taxon>Eukaryota</taxon>
        <taxon>Fungi</taxon>
        <taxon>Dikarya</taxon>
        <taxon>Ascomycota</taxon>
        <taxon>Pezizomycotina</taxon>
        <taxon>Sordariomycetes</taxon>
        <taxon>Hypocreomycetidae</taxon>
        <taxon>Hypocreales</taxon>
        <taxon>Nectriaceae</taxon>
        <taxon>Fusarium</taxon>
        <taxon>Fusarium incarnatum-equiseti species complex</taxon>
    </lineage>
</organism>
<dbReference type="AlphaFoldDB" id="A0A395MRY3"/>
<keyword evidence="1" id="KW-0175">Coiled coil</keyword>
<evidence type="ECO:0000256" key="1">
    <source>
        <dbReference type="SAM" id="Coils"/>
    </source>
</evidence>
<comment type="caution">
    <text evidence="3">The sequence shown here is derived from an EMBL/GenBank/DDBJ whole genome shotgun (WGS) entry which is preliminary data.</text>
</comment>
<evidence type="ECO:0000313" key="4">
    <source>
        <dbReference type="Proteomes" id="UP000265631"/>
    </source>
</evidence>
<reference evidence="3 4" key="1">
    <citation type="journal article" date="2018" name="PLoS Pathog.">
        <title>Evolution of structural diversity of trichothecenes, a family of toxins produced by plant pathogenic and entomopathogenic fungi.</title>
        <authorList>
            <person name="Proctor R.H."/>
            <person name="McCormick S.P."/>
            <person name="Kim H.S."/>
            <person name="Cardoza R.E."/>
            <person name="Stanley A.M."/>
            <person name="Lindo L."/>
            <person name="Kelly A."/>
            <person name="Brown D.W."/>
            <person name="Lee T."/>
            <person name="Vaughan M.M."/>
            <person name="Alexander N.J."/>
            <person name="Busman M."/>
            <person name="Gutierrez S."/>
        </authorList>
    </citation>
    <scope>NUCLEOTIDE SEQUENCE [LARGE SCALE GENOMIC DNA]</scope>
    <source>
        <strain evidence="3 4">NRRL 13405</strain>
    </source>
</reference>
<feature type="compositionally biased region" description="Polar residues" evidence="2">
    <location>
        <begin position="235"/>
        <end position="251"/>
    </location>
</feature>
<dbReference type="EMBL" id="PXXK01000128">
    <property type="protein sequence ID" value="RFN50724.1"/>
    <property type="molecule type" value="Genomic_DNA"/>
</dbReference>
<sequence length="509" mass="57294">MAEMGSTLSIYTIAPSTSENMPISLTSCLTNGGTIKARSPVDEATKTACLQEIAKKEKLSAKSVNHILNEFSETFEGTHILSSSWLDLRYPSYDASNAPNRFIAPVLHTMDQGHWSLVFVNCETHFKQSTVRVQHYDPKPDDSRATGVLDKIKKWADRHHGDNSKLEFENAGNSKISGFFIIMAARAFVQFGHTSLVWDEEPVEYIRGILEGKQKPSLPVQESPRPSSRNDEGGQRSSIKVPSTPRKNPTLSLEYREDSFAARARTPSVTTRKLAGDLAGKMTPPKTDQPLRLNSKRRRTESGSPLKYEQVICLAQSYPSLPSLKEESEDRVSDLETKQKMLREKNEASARVQQQFEEYEECHESVSRECETLEEQVAKHEQAANDYLAKIPPVPEGVFLTAEDMMNIMVAKFEESAAPTRKELQGKQELKRKASDLLESTDQKRISVEADVRKAVEAQSLAEDGAKKAIRLHDEAEAAEEYRKKMQLAKENVESSDWLKKWYDRRAGA</sequence>
<evidence type="ECO:0000313" key="3">
    <source>
        <dbReference type="EMBL" id="RFN50724.1"/>
    </source>
</evidence>
<accession>A0A395MRY3</accession>
<name>A0A395MRY3_9HYPO</name>
<gene>
    <name evidence="3" type="ORF">FIE12Z_4962</name>
</gene>
<feature type="region of interest" description="Disordered" evidence="2">
    <location>
        <begin position="215"/>
        <end position="305"/>
    </location>
</feature>
<keyword evidence="4" id="KW-1185">Reference proteome</keyword>
<feature type="coiled-coil region" evidence="1">
    <location>
        <begin position="325"/>
        <end position="390"/>
    </location>
</feature>
<dbReference type="Proteomes" id="UP000265631">
    <property type="component" value="Unassembled WGS sequence"/>
</dbReference>
<proteinExistence type="predicted"/>
<protein>
    <submittedName>
        <fullName evidence="3">Uncharacterized protein</fullName>
    </submittedName>
</protein>
<evidence type="ECO:0000256" key="2">
    <source>
        <dbReference type="SAM" id="MobiDB-lite"/>
    </source>
</evidence>